<dbReference type="EMBL" id="CM051394">
    <property type="protein sequence ID" value="KAJ4728621.1"/>
    <property type="molecule type" value="Genomic_DNA"/>
</dbReference>
<organism evidence="1 2">
    <name type="scientific">Melia azedarach</name>
    <name type="common">Chinaberry tree</name>
    <dbReference type="NCBI Taxonomy" id="155640"/>
    <lineage>
        <taxon>Eukaryota</taxon>
        <taxon>Viridiplantae</taxon>
        <taxon>Streptophyta</taxon>
        <taxon>Embryophyta</taxon>
        <taxon>Tracheophyta</taxon>
        <taxon>Spermatophyta</taxon>
        <taxon>Magnoliopsida</taxon>
        <taxon>eudicotyledons</taxon>
        <taxon>Gunneridae</taxon>
        <taxon>Pentapetalae</taxon>
        <taxon>rosids</taxon>
        <taxon>malvids</taxon>
        <taxon>Sapindales</taxon>
        <taxon>Meliaceae</taxon>
        <taxon>Melia</taxon>
    </lineage>
</organism>
<proteinExistence type="predicted"/>
<comment type="caution">
    <text evidence="1">The sequence shown here is derived from an EMBL/GenBank/DDBJ whole genome shotgun (WGS) entry which is preliminary data.</text>
</comment>
<sequence length="985" mass="109863">MTRFSPCFFTFIQIFLVLLSLFHLTLAGCHDNERYVLLQFKQSLVINHSASDDPSAYPKVASWNSDKKNSNCCLWDGIKCHEDTGLIIKLDLSSSFLYGSINSSSSLFHLVHLQWLSLADNDFNSSSIPSGIMNLTSLSYLNLSYSVFSGQIPSEILQLSQLVSLDVSRNHYLELQNPSLTNLVEKLLNLKVLDLSKVKISSSVPLALTNLSSLTFLALRKCELQGTLSSSIGNLIELLHLDISYNNLKGTLPSSIGNLTELLHLDISYNNLKGTLSSSIGNLNKLIRLDISFNSFEGESLTFIGNLTQLSYLAISNHSYFGLNPKSLSWIRSLEKLTHLDFSYNNITGEIPSVFMNLTQLTILYLSDNQLTGPIPAWLMNLNKLSDLDLCSNQLIGHIPVEIGNLTQLQYLTLGENRLEGTIPSSIFELKNLEELDLFLNHLSGTVGLNMFLANFKSLYVLILSSNKLSLLTRTTVNTSQKFIAIGFSSCNLSEFPRFLHNQDRLMSLDLSFNKIAGQVPGWFLNVSTNSLEYLNLSSNLLTSFNQNLSILPWVAVTILDLRFNKLQGPLPVPSMSTYSYLVSDNQLIGEISPKICNLYGLHALDLSYNNFTGMLPECLGNFSYSLTILKLQGNNFHGSIPQNFVNQSNLAMIDLSNNALQGRIPQSLGNCLKLKFLNVGDNQITDIFPSWLGNLPELEVLILKSNKFYGIIKEPKDGFEFPKLHIIDLSHNRFTGNLPSKYFQNWNAMKNTNARKLVYLEDKLWPHVVPVGTVYGSFDYSLTLSNKGTHMEYQKLSNLITAIILSNNEFIGEIPTSIANLKGLRTLNLSDNNLEGHIPSSLNNLIMLESLDLSNNKLSGEIPQQLGELTTLAVFDVSHNHLTGRIPQGTQFTTFNLSSFDGNPGLCGEPLLRKCEKSENSREEDPHSESLFAFGWKIVLIGYASGTVIGVVLGQIFSIRKQEWLAKTFGLQLKSFERNGRDSN</sequence>
<dbReference type="Proteomes" id="UP001164539">
    <property type="component" value="Chromosome 1"/>
</dbReference>
<evidence type="ECO:0000313" key="1">
    <source>
        <dbReference type="EMBL" id="KAJ4728621.1"/>
    </source>
</evidence>
<protein>
    <submittedName>
        <fullName evidence="1">Receptor-like protein</fullName>
    </submittedName>
</protein>
<keyword evidence="2" id="KW-1185">Reference proteome</keyword>
<gene>
    <name evidence="1" type="ORF">OWV82_001521</name>
</gene>
<accession>A0ACC1YYP6</accession>
<name>A0ACC1YYP6_MELAZ</name>
<reference evidence="1 2" key="1">
    <citation type="journal article" date="2023" name="Science">
        <title>Complex scaffold remodeling in plant triterpene biosynthesis.</title>
        <authorList>
            <person name="De La Pena R."/>
            <person name="Hodgson H."/>
            <person name="Liu J.C."/>
            <person name="Stephenson M.J."/>
            <person name="Martin A.C."/>
            <person name="Owen C."/>
            <person name="Harkess A."/>
            <person name="Leebens-Mack J."/>
            <person name="Jimenez L.E."/>
            <person name="Osbourn A."/>
            <person name="Sattely E.S."/>
        </authorList>
    </citation>
    <scope>NUCLEOTIDE SEQUENCE [LARGE SCALE GENOMIC DNA]</scope>
    <source>
        <strain evidence="2">cv. JPN11</strain>
        <tissue evidence="1">Leaf</tissue>
    </source>
</reference>
<evidence type="ECO:0000313" key="2">
    <source>
        <dbReference type="Proteomes" id="UP001164539"/>
    </source>
</evidence>